<dbReference type="RefSeq" id="WP_089365353.1">
    <property type="nucleotide sequence ID" value="NZ_CP023863.1"/>
</dbReference>
<organism evidence="1 2">
    <name type="scientific">Prevotella jejuni</name>
    <dbReference type="NCBI Taxonomy" id="1177574"/>
    <lineage>
        <taxon>Bacteria</taxon>
        <taxon>Pseudomonadati</taxon>
        <taxon>Bacteroidota</taxon>
        <taxon>Bacteroidia</taxon>
        <taxon>Bacteroidales</taxon>
        <taxon>Prevotellaceae</taxon>
        <taxon>Prevotella</taxon>
    </lineage>
</organism>
<evidence type="ECO:0000313" key="2">
    <source>
        <dbReference type="Proteomes" id="UP000198427"/>
    </source>
</evidence>
<dbReference type="KEGG" id="pje:CRM71_00195"/>
<dbReference type="EMBL" id="FZNZ01000002">
    <property type="protein sequence ID" value="SNR63976.1"/>
    <property type="molecule type" value="Genomic_DNA"/>
</dbReference>
<accession>A0A2K9HH35</accession>
<dbReference type="GeneID" id="94027860"/>
<name>A0A2K9HH35_9BACT</name>
<evidence type="ECO:0000313" key="1">
    <source>
        <dbReference type="EMBL" id="SNR63976.1"/>
    </source>
</evidence>
<keyword evidence="2" id="KW-1185">Reference proteome</keyword>
<sequence length="436" mass="50630">MEQLIHYVWKHKMFPLTGLKTTDGQEVEVIDPGLHNRNAGPDFFNAKVKINGTLWVGNVEIHDRASDWFLHRHDRDPNYNNVILHVAASIDVDVKTQRGEYPPQVRLKVPPDVREHYEELLTTDEYPACYRIIPNLSKLMVHSWMSALQTERLEQKTDAIVQRLHDCEGSWEAAYFVTLARNYGFGINGDAFETWAKHIPLQDIAHHRDDIQQIEAFFLGQAGLLETNAIPERYQENALKDAYFAQLKSEYQYLSHKFGLQQMDATQWRFLRLRPQNFPHIRIAQLALLYYNRQTGLSQLLDCETVKEVRKLLTTQVTPYWESHYVFGEESAKCEKRLSTASLNLLIINTVVPILFAYGTHKNAEKYCDRAFNLLDTLKAERNHIVRMWQEVGLTVDTAGDSQALIQLKKAYCDRKDCLRCRIGYEYLKGNSALKE</sequence>
<gene>
    <name evidence="1" type="ORF">SAMN06265364_102109</name>
</gene>
<proteinExistence type="predicted"/>
<dbReference type="AlphaFoldDB" id="A0A2K9HH35"/>
<dbReference type="InterPro" id="IPR021272">
    <property type="entry name" value="DUF2851"/>
</dbReference>
<dbReference type="Proteomes" id="UP000198427">
    <property type="component" value="Unassembled WGS sequence"/>
</dbReference>
<reference evidence="1 2" key="1">
    <citation type="submission" date="2017-06" db="EMBL/GenBank/DDBJ databases">
        <authorList>
            <person name="Varghese N."/>
            <person name="Submissions S."/>
        </authorList>
    </citation>
    <scope>NUCLEOTIDE SEQUENCE [LARGE SCALE GENOMIC DNA]</scope>
    <source>
        <strain evidence="1 2">DSM 26989</strain>
    </source>
</reference>
<dbReference type="OrthoDB" id="1005072at2"/>
<comment type="caution">
    <text evidence="1">The sequence shown here is derived from an EMBL/GenBank/DDBJ whole genome shotgun (WGS) entry which is preliminary data.</text>
</comment>
<protein>
    <submittedName>
        <fullName evidence="1">Uncharacterized protein</fullName>
    </submittedName>
</protein>
<dbReference type="Pfam" id="PF11013">
    <property type="entry name" value="DUF2851"/>
    <property type="match status" value="1"/>
</dbReference>